<accession>A0A8I2KKG6</accession>
<name>A0A8I2KKG6_RHILV</name>
<comment type="caution">
    <text evidence="2">The sequence shown here is derived from an EMBL/GenBank/DDBJ whole genome shotgun (WGS) entry which is preliminary data.</text>
</comment>
<reference evidence="2" key="1">
    <citation type="submission" date="2019-10" db="EMBL/GenBank/DDBJ databases">
        <title>Rhizobium leguminosarum symbiovar viciae collection.</title>
        <authorList>
            <person name="Boivin S."/>
            <person name="Lepetit M."/>
        </authorList>
    </citation>
    <scope>NUCLEOTIDE SEQUENCE</scope>
    <source>
        <strain evidence="2">L143</strain>
    </source>
</reference>
<dbReference type="EMBL" id="WIEZ01000033">
    <property type="protein sequence ID" value="NKM50114.1"/>
    <property type="molecule type" value="Genomic_DNA"/>
</dbReference>
<evidence type="ECO:0000259" key="1">
    <source>
        <dbReference type="Pfam" id="PF12680"/>
    </source>
</evidence>
<gene>
    <name evidence="2" type="ORF">GFL91_35425</name>
</gene>
<dbReference type="InterPro" id="IPR037401">
    <property type="entry name" value="SnoaL-like"/>
</dbReference>
<dbReference type="Pfam" id="PF12680">
    <property type="entry name" value="SnoaL_2"/>
    <property type="match status" value="1"/>
</dbReference>
<dbReference type="Proteomes" id="UP000662259">
    <property type="component" value="Unassembled WGS sequence"/>
</dbReference>
<dbReference type="Gene3D" id="3.10.450.50">
    <property type="match status" value="1"/>
</dbReference>
<sequence length="182" mass="20450">MNQSAGADNRRNTVTQLSTSKWHRLAYRVTRSAFSRNNNGENDMSVEDNKRIVREFCNHFKTSNADGLIDGMTEDATWWVNGKPHLFPSAGTKTKTEAANMFRNMFTAYSNGLDMKVINLIGEGDSIAAEARSQATTKSGKIYENEYFILFKIRDGKIASVREYTDLMHVHCKRQAGAVQAA</sequence>
<dbReference type="PANTHER" id="PTHR41252:SF1">
    <property type="entry name" value="BLR2505 PROTEIN"/>
    <property type="match status" value="1"/>
</dbReference>
<evidence type="ECO:0000313" key="3">
    <source>
        <dbReference type="Proteomes" id="UP000662259"/>
    </source>
</evidence>
<dbReference type="PANTHER" id="PTHR41252">
    <property type="entry name" value="BLR2505 PROTEIN"/>
    <property type="match status" value="1"/>
</dbReference>
<dbReference type="SUPFAM" id="SSF54427">
    <property type="entry name" value="NTF2-like"/>
    <property type="match status" value="1"/>
</dbReference>
<feature type="domain" description="SnoaL-like" evidence="1">
    <location>
        <begin position="53"/>
        <end position="160"/>
    </location>
</feature>
<protein>
    <submittedName>
        <fullName evidence="2">Nuclear transport factor 2 family protein</fullName>
    </submittedName>
</protein>
<dbReference type="InterPro" id="IPR032710">
    <property type="entry name" value="NTF2-like_dom_sf"/>
</dbReference>
<dbReference type="RefSeq" id="WP_246805661.1">
    <property type="nucleotide sequence ID" value="NZ_WIEZ01000033.1"/>
</dbReference>
<proteinExistence type="predicted"/>
<organism evidence="2 3">
    <name type="scientific">Rhizobium leguminosarum bv. viciae</name>
    <dbReference type="NCBI Taxonomy" id="387"/>
    <lineage>
        <taxon>Bacteria</taxon>
        <taxon>Pseudomonadati</taxon>
        <taxon>Pseudomonadota</taxon>
        <taxon>Alphaproteobacteria</taxon>
        <taxon>Hyphomicrobiales</taxon>
        <taxon>Rhizobiaceae</taxon>
        <taxon>Rhizobium/Agrobacterium group</taxon>
        <taxon>Rhizobium</taxon>
    </lineage>
</organism>
<dbReference type="AlphaFoldDB" id="A0A8I2KKG6"/>
<evidence type="ECO:0000313" key="2">
    <source>
        <dbReference type="EMBL" id="NKM50114.1"/>
    </source>
</evidence>